<feature type="domain" description="Chorismate-utilising enzyme C-terminal" evidence="1">
    <location>
        <begin position="159"/>
        <end position="416"/>
    </location>
</feature>
<protein>
    <submittedName>
        <fullName evidence="2">Anthranilate synthase component I family protein</fullName>
    </submittedName>
</protein>
<reference evidence="2 3" key="1">
    <citation type="journal article" date="2015" name="Int. J. Syst. Evol. Microbiol.">
        <title>Flavisolibacter ginsenosidimutans sp. nov., with ginsenoside-converting activity isolated from soil used for cultivating ginseng.</title>
        <authorList>
            <person name="Zhao Y."/>
            <person name="Liu Q."/>
            <person name="Kang M.S."/>
            <person name="Jin F."/>
            <person name="Yu H."/>
            <person name="Im W.T."/>
        </authorList>
    </citation>
    <scope>NUCLEOTIDE SEQUENCE [LARGE SCALE GENOMIC DNA]</scope>
    <source>
        <strain evidence="2 3">Gsoil 636</strain>
    </source>
</reference>
<evidence type="ECO:0000313" key="2">
    <source>
        <dbReference type="EMBL" id="QEC58089.1"/>
    </source>
</evidence>
<dbReference type="Gene3D" id="3.60.120.10">
    <property type="entry name" value="Anthranilate synthase"/>
    <property type="match status" value="1"/>
</dbReference>
<proteinExistence type="predicted"/>
<dbReference type="SUPFAM" id="SSF56322">
    <property type="entry name" value="ADC synthase"/>
    <property type="match status" value="1"/>
</dbReference>
<dbReference type="InterPro" id="IPR019999">
    <property type="entry name" value="Anth_synth_I-like"/>
</dbReference>
<dbReference type="GO" id="GO:0046820">
    <property type="term" value="F:4-amino-4-deoxychorismate synthase activity"/>
    <property type="evidence" value="ECO:0007669"/>
    <property type="project" value="TreeGrafter"/>
</dbReference>
<organism evidence="2 3">
    <name type="scientific">Flavisolibacter ginsenosidimutans</name>
    <dbReference type="NCBI Taxonomy" id="661481"/>
    <lineage>
        <taxon>Bacteria</taxon>
        <taxon>Pseudomonadati</taxon>
        <taxon>Bacteroidota</taxon>
        <taxon>Chitinophagia</taxon>
        <taxon>Chitinophagales</taxon>
        <taxon>Chitinophagaceae</taxon>
        <taxon>Flavisolibacter</taxon>
    </lineage>
</organism>
<gene>
    <name evidence="2" type="ORF">FSB75_19990</name>
</gene>
<dbReference type="PANTHER" id="PTHR11236:SF50">
    <property type="entry name" value="AMINODEOXYCHORISMATE SYNTHASE COMPONENT 1"/>
    <property type="match status" value="1"/>
</dbReference>
<dbReference type="InterPro" id="IPR015890">
    <property type="entry name" value="Chorismate_C"/>
</dbReference>
<name>A0A5B8UPC7_9BACT</name>
<dbReference type="EMBL" id="CP042433">
    <property type="protein sequence ID" value="QEC58089.1"/>
    <property type="molecule type" value="Genomic_DNA"/>
</dbReference>
<dbReference type="PRINTS" id="PR00095">
    <property type="entry name" value="ANTSNTHASEI"/>
</dbReference>
<dbReference type="PANTHER" id="PTHR11236">
    <property type="entry name" value="AMINOBENZOATE/ANTHRANILATE SYNTHASE"/>
    <property type="match status" value="1"/>
</dbReference>
<dbReference type="OrthoDB" id="9803598at2"/>
<evidence type="ECO:0000313" key="3">
    <source>
        <dbReference type="Proteomes" id="UP000321204"/>
    </source>
</evidence>
<dbReference type="AlphaFoldDB" id="A0A5B8UPC7"/>
<keyword evidence="3" id="KW-1185">Reference proteome</keyword>
<dbReference type="Pfam" id="PF00425">
    <property type="entry name" value="Chorismate_bind"/>
    <property type="match status" value="1"/>
</dbReference>
<dbReference type="RefSeq" id="WP_146791085.1">
    <property type="nucleotide sequence ID" value="NZ_BAABIO010000003.1"/>
</dbReference>
<sequence length="426" mass="48769">MDTTLNQCSYKLTDVPAFKKKVLNWLKPFGIFCYLDNQEYNNAPHRLECLVAAGVSDSAEGIDIKDADDFFSKKRWLFGHLAYELRRSLYPLTSHKEDKIGFPLFYFFEPQIVLEIKQEHLFVHASNPAKIFADIIHCPSITEGENFALPIAPKGLLSKEDYIEKIRSLQEHILRGDCYEINFCQAFFDYEASIDPFTVFQKLMGVSPNPFSAFYRLHDKYLLCASPERFLMKQKNHLVSQPIKGTIKRELISVEKDEELKKKLRESPKEQAENVMVVDLVRNDLTRICKESSVAVDELFGTYTFPQVHQMISTVSGELKNGSSFTKIVEAMFPMGSMTGAPKHRVMQLIDEYEPSARGIFSGAVGYINPDGDFDLAVVIRSLMYNQTKKILSYQVGSGITFYSDAQKEWEECMLKAEAIQRVLEM</sequence>
<dbReference type="InterPro" id="IPR005801">
    <property type="entry name" value="ADC_synthase"/>
</dbReference>
<dbReference type="GO" id="GO:0000162">
    <property type="term" value="P:L-tryptophan biosynthetic process"/>
    <property type="evidence" value="ECO:0007669"/>
    <property type="project" value="TreeGrafter"/>
</dbReference>
<evidence type="ECO:0000259" key="1">
    <source>
        <dbReference type="Pfam" id="PF00425"/>
    </source>
</evidence>
<dbReference type="Proteomes" id="UP000321204">
    <property type="component" value="Chromosome"/>
</dbReference>
<accession>A0A5B8UPC7</accession>
<dbReference type="KEGG" id="fgg:FSB75_19990"/>